<feature type="transmembrane region" description="Helical" evidence="6">
    <location>
        <begin position="127"/>
        <end position="147"/>
    </location>
</feature>
<keyword evidence="4 6" id="KW-1133">Transmembrane helix</keyword>
<feature type="transmembrane region" description="Helical" evidence="6">
    <location>
        <begin position="31"/>
        <end position="52"/>
    </location>
</feature>
<evidence type="ECO:0000256" key="5">
    <source>
        <dbReference type="ARBA" id="ARBA00023136"/>
    </source>
</evidence>
<evidence type="ECO:0000256" key="1">
    <source>
        <dbReference type="ARBA" id="ARBA00004141"/>
    </source>
</evidence>
<dbReference type="EnsemblMetazoa" id="XM_003389305.3">
    <property type="protein sequence ID" value="XP_003389353.2"/>
    <property type="gene ID" value="LOC100640808"/>
</dbReference>
<feature type="transmembrane region" description="Helical" evidence="6">
    <location>
        <begin position="236"/>
        <end position="258"/>
    </location>
</feature>
<keyword evidence="3 6" id="KW-0812">Transmembrane</keyword>
<reference evidence="7" key="2">
    <citation type="submission" date="2024-06" db="UniProtKB">
        <authorList>
            <consortium name="EnsemblMetazoa"/>
        </authorList>
    </citation>
    <scope>IDENTIFICATION</scope>
</reference>
<evidence type="ECO:0000256" key="2">
    <source>
        <dbReference type="ARBA" id="ARBA00010737"/>
    </source>
</evidence>
<feature type="transmembrane region" description="Helical" evidence="6">
    <location>
        <begin position="208"/>
        <end position="224"/>
    </location>
</feature>
<dbReference type="InterPro" id="IPR019397">
    <property type="entry name" value="Uncharacterised_TMEM39"/>
</dbReference>
<evidence type="ECO:0000313" key="8">
    <source>
        <dbReference type="Proteomes" id="UP000007879"/>
    </source>
</evidence>
<reference evidence="8" key="1">
    <citation type="journal article" date="2010" name="Nature">
        <title>The Amphimedon queenslandica genome and the evolution of animal complexity.</title>
        <authorList>
            <person name="Srivastava M."/>
            <person name="Simakov O."/>
            <person name="Chapman J."/>
            <person name="Fahey B."/>
            <person name="Gauthier M.E."/>
            <person name="Mitros T."/>
            <person name="Richards G.S."/>
            <person name="Conaco C."/>
            <person name="Dacre M."/>
            <person name="Hellsten U."/>
            <person name="Larroux C."/>
            <person name="Putnam N.H."/>
            <person name="Stanke M."/>
            <person name="Adamska M."/>
            <person name="Darling A."/>
            <person name="Degnan S.M."/>
            <person name="Oakley T.H."/>
            <person name="Plachetzki D.C."/>
            <person name="Zhai Y."/>
            <person name="Adamski M."/>
            <person name="Calcino A."/>
            <person name="Cummins S.F."/>
            <person name="Goodstein D.M."/>
            <person name="Harris C."/>
            <person name="Jackson D.J."/>
            <person name="Leys S.P."/>
            <person name="Shu S."/>
            <person name="Woodcroft B.J."/>
            <person name="Vervoort M."/>
            <person name="Kosik K.S."/>
            <person name="Manning G."/>
            <person name="Degnan B.M."/>
            <person name="Rokhsar D.S."/>
        </authorList>
    </citation>
    <scope>NUCLEOTIDE SEQUENCE [LARGE SCALE GENOMIC DNA]</scope>
</reference>
<dbReference type="Proteomes" id="UP000007879">
    <property type="component" value="Unassembled WGS sequence"/>
</dbReference>
<evidence type="ECO:0000313" key="7">
    <source>
        <dbReference type="EnsemblMetazoa" id="XP_003389353.2"/>
    </source>
</evidence>
<dbReference type="GeneID" id="100640808"/>
<evidence type="ECO:0000256" key="6">
    <source>
        <dbReference type="SAM" id="Phobius"/>
    </source>
</evidence>
<dbReference type="AlphaFoldDB" id="A0AAN0II29"/>
<evidence type="ECO:0008006" key="9">
    <source>
        <dbReference type="Google" id="ProtNLM"/>
    </source>
</evidence>
<proteinExistence type="inferred from homology"/>
<evidence type="ECO:0000256" key="3">
    <source>
        <dbReference type="ARBA" id="ARBA00022692"/>
    </source>
</evidence>
<dbReference type="PANTHER" id="PTHR12995">
    <property type="entry name" value="FI21814P1"/>
    <property type="match status" value="1"/>
</dbReference>
<dbReference type="PANTHER" id="PTHR12995:SF4">
    <property type="entry name" value="FI21814P1"/>
    <property type="match status" value="1"/>
</dbReference>
<dbReference type="Pfam" id="PF10271">
    <property type="entry name" value="Tmp39"/>
    <property type="match status" value="1"/>
</dbReference>
<keyword evidence="8" id="KW-1185">Reference proteome</keyword>
<dbReference type="RefSeq" id="XP_003389353.2">
    <property type="nucleotide sequence ID" value="XM_003389305.3"/>
</dbReference>
<accession>A0AAN0II29</accession>
<protein>
    <recommendedName>
        <fullName evidence="9">Transmembrane protein 39A</fullName>
    </recommendedName>
</protein>
<organism evidence="7 8">
    <name type="scientific">Amphimedon queenslandica</name>
    <name type="common">Sponge</name>
    <dbReference type="NCBI Taxonomy" id="400682"/>
    <lineage>
        <taxon>Eukaryota</taxon>
        <taxon>Metazoa</taxon>
        <taxon>Porifera</taxon>
        <taxon>Demospongiae</taxon>
        <taxon>Heteroscleromorpha</taxon>
        <taxon>Haplosclerida</taxon>
        <taxon>Niphatidae</taxon>
        <taxon>Amphimedon</taxon>
    </lineage>
</organism>
<sequence>MSTPLGGVVTPPTFKMAFFSGVLRSSAASHILSNTLVFEAFLFAYLTAALWMQNINIYKTNLHLIDYNLLLFIVLLLSRRLVWAGFQGIQGRVKFLGLNSRYWFVSGIVVSLVAWVVRELLQRASVFNLLFLFYPVLLYLSLFGFTLDPRQYREKFAPPRRFLDHVTTTRYGSHFSSTNILLLPVSPETIRQEVNVLISDLIVRLKQLLFNSLLCAYYVGFIPIQFTPNHVYFDKWWSIELCFFIWANSFVILSCLLLPPNYCQILHHCALNLGCWVRCNNVEKPQQWSADKKWPFDAVVEFNNECFKGEGPQNVAIPCDSSQECFYLLFNSRLHIISWLLAMQCVVVLFEMVVLLRVVHWYQTLSISVFLLFNYFILHRLLYNRLIHGKILKKLQ</sequence>
<comment type="subcellular location">
    <subcellularLocation>
        <location evidence="1">Membrane</location>
        <topology evidence="1">Multi-pass membrane protein</topology>
    </subcellularLocation>
</comment>
<feature type="transmembrane region" description="Helical" evidence="6">
    <location>
        <begin position="102"/>
        <end position="121"/>
    </location>
</feature>
<dbReference type="KEGG" id="aqu:100640808"/>
<comment type="similarity">
    <text evidence="2">Belongs to the TMEM39 family.</text>
</comment>
<dbReference type="GO" id="GO:0016020">
    <property type="term" value="C:membrane"/>
    <property type="evidence" value="ECO:0007669"/>
    <property type="project" value="UniProtKB-SubCell"/>
</dbReference>
<feature type="transmembrane region" description="Helical" evidence="6">
    <location>
        <begin position="64"/>
        <end position="82"/>
    </location>
</feature>
<keyword evidence="5 6" id="KW-0472">Membrane</keyword>
<name>A0AAN0II29_AMPQE</name>
<feature type="transmembrane region" description="Helical" evidence="6">
    <location>
        <begin position="336"/>
        <end position="359"/>
    </location>
</feature>
<feature type="transmembrane region" description="Helical" evidence="6">
    <location>
        <begin position="365"/>
        <end position="383"/>
    </location>
</feature>
<evidence type="ECO:0000256" key="4">
    <source>
        <dbReference type="ARBA" id="ARBA00022989"/>
    </source>
</evidence>